<feature type="domain" description="Serine aminopeptidase S33" evidence="1">
    <location>
        <begin position="37"/>
        <end position="162"/>
    </location>
</feature>
<comment type="caution">
    <text evidence="2">The sequence shown here is derived from an EMBL/GenBank/DDBJ whole genome shotgun (WGS) entry which is preliminary data.</text>
</comment>
<sequence>MKRVAFDRCVGWLHPGPGATGVVLCAPWGHEAMWSHRAWRHLADDLASAGMPVLRFDYPGCGDSAGSEDGPDRLGICAHSIVRAAQTLRAHTGVERVVLCGLRLGATLAVLAAEAMAADGGQRADGLILLAPPVTGRGYLRELRALQSSWCNNAIPDIPVAPPGDGACEVLGYRLPSDAVALLESLRLERRAVCPAPRMLLLDAWPGAGSPVAALAGRYRAQGAQVTRLDFDEYPAMMRSAENSSVPEQAWQQIAQWLGPAASVARRGRPSSHVAGDAVLRLDAAVEQPVWLDGGRQFGLLCTPGGGDETMASAEASATATAVLFPNTGGNHHVGDCRLFVTLSRQLAAAGVAALRLDVSALGDSPLAARTMRIAALYGEQPARDVAAAVAWLRARGYRRVVVGGVCSGGFIALQAALAGAVIDGLVLANLLKFRWDGGDGADGADDADAQLQSTRVYLAAARNPAQWLRLLRGEIDPWPHAAALARRLFGGRARGSSKRGANDLDAYAREAMQSLQRRGVRVDLLYGAGDIGLEEARSRFGRHLEALAQLSGIRTHVLPRLDHSLFLAESRAQFAACLMRHLAAFDAPVEMASAMPPATLPATSPSASPALRQSLR</sequence>
<dbReference type="Gene3D" id="3.40.50.1820">
    <property type="entry name" value="alpha/beta hydrolase"/>
    <property type="match status" value="2"/>
</dbReference>
<organism evidence="2 3">
    <name type="scientific">Cupriavidus gilardii</name>
    <dbReference type="NCBI Taxonomy" id="82541"/>
    <lineage>
        <taxon>Bacteria</taxon>
        <taxon>Pseudomonadati</taxon>
        <taxon>Pseudomonadota</taxon>
        <taxon>Betaproteobacteria</taxon>
        <taxon>Burkholderiales</taxon>
        <taxon>Burkholderiaceae</taxon>
        <taxon>Cupriavidus</taxon>
    </lineage>
</organism>
<dbReference type="AlphaFoldDB" id="A0A849B995"/>
<dbReference type="GO" id="GO:0052689">
    <property type="term" value="F:carboxylic ester hydrolase activity"/>
    <property type="evidence" value="ECO:0007669"/>
    <property type="project" value="TreeGrafter"/>
</dbReference>
<protein>
    <submittedName>
        <fullName evidence="2">Alpha/beta fold hydrolase</fullName>
    </submittedName>
</protein>
<gene>
    <name evidence="2" type="ORF">HLB16_05490</name>
</gene>
<dbReference type="Proteomes" id="UP000542973">
    <property type="component" value="Unassembled WGS sequence"/>
</dbReference>
<keyword evidence="2" id="KW-0378">Hydrolase</keyword>
<reference evidence="2 3" key="1">
    <citation type="submission" date="2020-05" db="EMBL/GenBank/DDBJ databases">
        <title>MicrobeNet Type strains.</title>
        <authorList>
            <person name="Nicholson A.C."/>
        </authorList>
    </citation>
    <scope>NUCLEOTIDE SEQUENCE [LARGE SCALE GENOMIC DNA]</scope>
    <source>
        <strain evidence="2 3">ATCC 700815</strain>
    </source>
</reference>
<name>A0A849B995_9BURK</name>
<dbReference type="SUPFAM" id="SSF53474">
    <property type="entry name" value="alpha/beta-Hydrolases"/>
    <property type="match status" value="2"/>
</dbReference>
<dbReference type="RefSeq" id="WP_082371665.1">
    <property type="nucleotide sequence ID" value="NZ_BAAAEB010000031.1"/>
</dbReference>
<dbReference type="InterPro" id="IPR029058">
    <property type="entry name" value="AB_hydrolase_fold"/>
</dbReference>
<dbReference type="Pfam" id="PF12146">
    <property type="entry name" value="Hydrolase_4"/>
    <property type="match status" value="1"/>
</dbReference>
<dbReference type="InterPro" id="IPR022742">
    <property type="entry name" value="Hydrolase_4"/>
</dbReference>
<evidence type="ECO:0000259" key="1">
    <source>
        <dbReference type="Pfam" id="PF12146"/>
    </source>
</evidence>
<dbReference type="InterPro" id="IPR053145">
    <property type="entry name" value="AB_hydrolase_Est10"/>
</dbReference>
<dbReference type="EMBL" id="JABEMD010000006">
    <property type="protein sequence ID" value="NNH10335.1"/>
    <property type="molecule type" value="Genomic_DNA"/>
</dbReference>
<evidence type="ECO:0000313" key="2">
    <source>
        <dbReference type="EMBL" id="NNH10335.1"/>
    </source>
</evidence>
<accession>A0A849B995</accession>
<dbReference type="PANTHER" id="PTHR43265">
    <property type="entry name" value="ESTERASE ESTD"/>
    <property type="match status" value="1"/>
</dbReference>
<proteinExistence type="predicted"/>
<evidence type="ECO:0000313" key="3">
    <source>
        <dbReference type="Proteomes" id="UP000542973"/>
    </source>
</evidence>
<dbReference type="PANTHER" id="PTHR43265:SF1">
    <property type="entry name" value="ESTERASE ESTD"/>
    <property type="match status" value="1"/>
</dbReference>